<feature type="compositionally biased region" description="Basic residues" evidence="10">
    <location>
        <begin position="251"/>
        <end position="260"/>
    </location>
</feature>
<dbReference type="GO" id="GO:0008408">
    <property type="term" value="F:3'-5' exonuclease activity"/>
    <property type="evidence" value="ECO:0007669"/>
    <property type="project" value="InterPro"/>
</dbReference>
<keyword evidence="8" id="KW-0539">Nucleus</keyword>
<dbReference type="SMART" id="SM00479">
    <property type="entry name" value="EXOIII"/>
    <property type="match status" value="1"/>
</dbReference>
<evidence type="ECO:0000256" key="8">
    <source>
        <dbReference type="ARBA" id="ARBA00023242"/>
    </source>
</evidence>
<evidence type="ECO:0000259" key="11">
    <source>
        <dbReference type="SMART" id="SM00479"/>
    </source>
</evidence>
<proteinExistence type="inferred from homology"/>
<dbReference type="GeneID" id="100908386"/>
<organism evidence="12 13">
    <name type="scientific">Galendromus occidentalis</name>
    <name type="common">western predatory mite</name>
    <dbReference type="NCBI Taxonomy" id="34638"/>
    <lineage>
        <taxon>Eukaryota</taxon>
        <taxon>Metazoa</taxon>
        <taxon>Ecdysozoa</taxon>
        <taxon>Arthropoda</taxon>
        <taxon>Chelicerata</taxon>
        <taxon>Arachnida</taxon>
        <taxon>Acari</taxon>
        <taxon>Parasitiformes</taxon>
        <taxon>Mesostigmata</taxon>
        <taxon>Gamasina</taxon>
        <taxon>Phytoseioidea</taxon>
        <taxon>Phytoseiidae</taxon>
        <taxon>Typhlodrominae</taxon>
        <taxon>Galendromus</taxon>
    </lineage>
</organism>
<comment type="function">
    <text evidence="9">Exoribonuclease involved in ribosome biosynthesis. Involved in the processing of ITS1, the internal transcribed spacer localized between the 18S and 5.8S rRNAs.</text>
</comment>
<comment type="subcellular location">
    <subcellularLocation>
        <location evidence="1">Nucleus</location>
    </subcellularLocation>
</comment>
<evidence type="ECO:0000313" key="13">
    <source>
        <dbReference type="RefSeq" id="XP_018496552.1"/>
    </source>
</evidence>
<comment type="similarity">
    <text evidence="2">Belongs to the REXO4 family.</text>
</comment>
<keyword evidence="5" id="KW-0540">Nuclease</keyword>
<evidence type="ECO:0000256" key="9">
    <source>
        <dbReference type="ARBA" id="ARBA00025599"/>
    </source>
</evidence>
<dbReference type="GO" id="GO:0003676">
    <property type="term" value="F:nucleic acid binding"/>
    <property type="evidence" value="ECO:0007669"/>
    <property type="project" value="InterPro"/>
</dbReference>
<evidence type="ECO:0000256" key="4">
    <source>
        <dbReference type="ARBA" id="ARBA00022552"/>
    </source>
</evidence>
<dbReference type="GO" id="GO:0006364">
    <property type="term" value="P:rRNA processing"/>
    <property type="evidence" value="ECO:0007669"/>
    <property type="project" value="UniProtKB-KW"/>
</dbReference>
<keyword evidence="12" id="KW-1185">Reference proteome</keyword>
<dbReference type="SUPFAM" id="SSF53098">
    <property type="entry name" value="Ribonuclease H-like"/>
    <property type="match status" value="1"/>
</dbReference>
<dbReference type="InterPro" id="IPR047021">
    <property type="entry name" value="REXO1/3/4-like"/>
</dbReference>
<keyword evidence="4" id="KW-0698">rRNA processing</keyword>
<evidence type="ECO:0000256" key="6">
    <source>
        <dbReference type="ARBA" id="ARBA00022801"/>
    </source>
</evidence>
<name>A0AAJ7L7X3_9ACAR</name>
<dbReference type="FunFam" id="3.30.420.10:FF:000007">
    <property type="entry name" value="Interferon-stimulated exonuclease gene 20"/>
    <property type="match status" value="1"/>
</dbReference>
<dbReference type="PANTHER" id="PTHR12801:SF45">
    <property type="entry name" value="RNA EXONUCLEASE 4"/>
    <property type="match status" value="1"/>
</dbReference>
<evidence type="ECO:0000256" key="2">
    <source>
        <dbReference type="ARBA" id="ARBA00010489"/>
    </source>
</evidence>
<evidence type="ECO:0000256" key="3">
    <source>
        <dbReference type="ARBA" id="ARBA00016937"/>
    </source>
</evidence>
<evidence type="ECO:0000256" key="1">
    <source>
        <dbReference type="ARBA" id="ARBA00004123"/>
    </source>
</evidence>
<dbReference type="KEGG" id="goe:100908386"/>
<evidence type="ECO:0000313" key="12">
    <source>
        <dbReference type="Proteomes" id="UP000694867"/>
    </source>
</evidence>
<dbReference type="Pfam" id="PF00929">
    <property type="entry name" value="RNase_T"/>
    <property type="match status" value="1"/>
</dbReference>
<keyword evidence="6" id="KW-0378">Hydrolase</keyword>
<dbReference type="CDD" id="cd06144">
    <property type="entry name" value="REX4_like"/>
    <property type="match status" value="1"/>
</dbReference>
<evidence type="ECO:0000256" key="5">
    <source>
        <dbReference type="ARBA" id="ARBA00022722"/>
    </source>
</evidence>
<dbReference type="Proteomes" id="UP000694867">
    <property type="component" value="Unplaced"/>
</dbReference>
<dbReference type="InterPro" id="IPR013520">
    <property type="entry name" value="Ribonucl_H"/>
</dbReference>
<dbReference type="AlphaFoldDB" id="A0AAJ7L7X3"/>
<reference evidence="13" key="1">
    <citation type="submission" date="2025-08" db="UniProtKB">
        <authorList>
            <consortium name="RefSeq"/>
        </authorList>
    </citation>
    <scope>IDENTIFICATION</scope>
</reference>
<protein>
    <recommendedName>
        <fullName evidence="3">RNA exonuclease 4</fullName>
    </recommendedName>
</protein>
<sequence length="282" mass="32418">MSSTPRKEKLRQKRLQRKEKQRAILDGLQTIVGRPEGTRGVSANWENLKAAMGIKETLKETLREKQAKTKQLAEEMRKKDTSLTKAVALDCEMVGVGPGGRDNMLARVSIVNLHGNVVYDEYVLPKEPVTDYRTNISGIRPEHLGVGVDLTVVQKEVGDIIKNRIVVGHALHHDFKVLFLSHPNSLTRDTSFYKPYRDMFGGRTPSLKNLALRVLELNIQQGEHSSVQDAQVAMKLYLHQRRQWEDEIKKRLNRTKRREQQRKERVEKRREARNDDNDGTPV</sequence>
<dbReference type="GO" id="GO:0005634">
    <property type="term" value="C:nucleus"/>
    <property type="evidence" value="ECO:0007669"/>
    <property type="project" value="UniProtKB-SubCell"/>
</dbReference>
<dbReference type="InterPro" id="IPR037431">
    <property type="entry name" value="REX4_DEDDh_dom"/>
</dbReference>
<dbReference type="InterPro" id="IPR036397">
    <property type="entry name" value="RNaseH_sf"/>
</dbReference>
<gene>
    <name evidence="13" type="primary">LOC100908386</name>
</gene>
<dbReference type="Gene3D" id="3.30.420.10">
    <property type="entry name" value="Ribonuclease H-like superfamily/Ribonuclease H"/>
    <property type="match status" value="1"/>
</dbReference>
<evidence type="ECO:0000256" key="10">
    <source>
        <dbReference type="SAM" id="MobiDB-lite"/>
    </source>
</evidence>
<accession>A0AAJ7L7X3</accession>
<feature type="domain" description="Exonuclease" evidence="11">
    <location>
        <begin position="85"/>
        <end position="246"/>
    </location>
</feature>
<feature type="region of interest" description="Disordered" evidence="10">
    <location>
        <begin position="251"/>
        <end position="282"/>
    </location>
</feature>
<feature type="compositionally biased region" description="Basic and acidic residues" evidence="10">
    <location>
        <begin position="261"/>
        <end position="276"/>
    </location>
</feature>
<dbReference type="RefSeq" id="XP_018496552.1">
    <property type="nucleotide sequence ID" value="XM_018641036.1"/>
</dbReference>
<keyword evidence="7 13" id="KW-0269">Exonuclease</keyword>
<evidence type="ECO:0000256" key="7">
    <source>
        <dbReference type="ARBA" id="ARBA00022839"/>
    </source>
</evidence>
<dbReference type="PANTHER" id="PTHR12801">
    <property type="entry name" value="RNA EXONUCLEASE REXO1 / RECO3 FAMILY MEMBER-RELATED"/>
    <property type="match status" value="1"/>
</dbReference>
<dbReference type="InterPro" id="IPR012337">
    <property type="entry name" value="RNaseH-like_sf"/>
</dbReference>